<organism evidence="2 3">
    <name type="scientific">Heterodera trifolii</name>
    <dbReference type="NCBI Taxonomy" id="157864"/>
    <lineage>
        <taxon>Eukaryota</taxon>
        <taxon>Metazoa</taxon>
        <taxon>Ecdysozoa</taxon>
        <taxon>Nematoda</taxon>
        <taxon>Chromadorea</taxon>
        <taxon>Rhabditida</taxon>
        <taxon>Tylenchina</taxon>
        <taxon>Tylenchomorpha</taxon>
        <taxon>Tylenchoidea</taxon>
        <taxon>Heteroderidae</taxon>
        <taxon>Heteroderinae</taxon>
        <taxon>Heterodera</taxon>
    </lineage>
</organism>
<evidence type="ECO:0000256" key="1">
    <source>
        <dbReference type="SAM" id="MobiDB-lite"/>
    </source>
</evidence>
<dbReference type="EMBL" id="JBICBT010000783">
    <property type="protein sequence ID" value="KAL3101287.1"/>
    <property type="molecule type" value="Genomic_DNA"/>
</dbReference>
<protein>
    <submittedName>
        <fullName evidence="2">Uncharacterized protein</fullName>
    </submittedName>
</protein>
<comment type="caution">
    <text evidence="2">The sequence shown here is derived from an EMBL/GenBank/DDBJ whole genome shotgun (WGS) entry which is preliminary data.</text>
</comment>
<dbReference type="AlphaFoldDB" id="A0ABD2KEB7"/>
<feature type="region of interest" description="Disordered" evidence="1">
    <location>
        <begin position="1"/>
        <end position="49"/>
    </location>
</feature>
<name>A0ABD2KEB7_9BILA</name>
<feature type="compositionally biased region" description="Acidic residues" evidence="1">
    <location>
        <begin position="1"/>
        <end position="17"/>
    </location>
</feature>
<gene>
    <name evidence="2" type="ORF">niasHT_028043</name>
</gene>
<sequence length="158" mass="17257">MEEDEQEEEEEEEEEGERGDLGEGAMGRTTNQQMFTGKGFVGTPTAAGEKSRDCESRFWNCARKRSATGAAAAAVVKFLPGGGKGGKEREFRLDPSAGRKLSPTSEVTTRETRRDYAHLVGGGQKQCAAIRGHFRCCAERAKALKGPPDNTRPIYFPQ</sequence>
<dbReference type="Proteomes" id="UP001620626">
    <property type="component" value="Unassembled WGS sequence"/>
</dbReference>
<proteinExistence type="predicted"/>
<feature type="region of interest" description="Disordered" evidence="1">
    <location>
        <begin position="80"/>
        <end position="110"/>
    </location>
</feature>
<keyword evidence="3" id="KW-1185">Reference proteome</keyword>
<evidence type="ECO:0000313" key="3">
    <source>
        <dbReference type="Proteomes" id="UP001620626"/>
    </source>
</evidence>
<evidence type="ECO:0000313" key="2">
    <source>
        <dbReference type="EMBL" id="KAL3101287.1"/>
    </source>
</evidence>
<accession>A0ABD2KEB7</accession>
<reference evidence="2 3" key="1">
    <citation type="submission" date="2024-10" db="EMBL/GenBank/DDBJ databases">
        <authorList>
            <person name="Kim D."/>
        </authorList>
    </citation>
    <scope>NUCLEOTIDE SEQUENCE [LARGE SCALE GENOMIC DNA]</scope>
    <source>
        <strain evidence="2">BH-2024</strain>
    </source>
</reference>